<dbReference type="EMBL" id="AMCI01006720">
    <property type="protein sequence ID" value="EJW93858.1"/>
    <property type="molecule type" value="Genomic_DNA"/>
</dbReference>
<dbReference type="NCBIfam" id="TIGR00152">
    <property type="entry name" value="dephospho-CoA kinase"/>
    <property type="match status" value="1"/>
</dbReference>
<dbReference type="AlphaFoldDB" id="J9FHD5"/>
<dbReference type="GO" id="GO:0004140">
    <property type="term" value="F:dephospho-CoA kinase activity"/>
    <property type="evidence" value="ECO:0007669"/>
    <property type="project" value="InterPro"/>
</dbReference>
<dbReference type="EC" id="2.7.-.-" evidence="3"/>
<evidence type="ECO:0000256" key="2">
    <source>
        <dbReference type="ARBA" id="ARBA00022840"/>
    </source>
</evidence>
<keyword evidence="3" id="KW-0418">Kinase</keyword>
<dbReference type="SUPFAM" id="SSF52540">
    <property type="entry name" value="P-loop containing nucleoside triphosphate hydrolases"/>
    <property type="match status" value="1"/>
</dbReference>
<organism evidence="3">
    <name type="scientific">gut metagenome</name>
    <dbReference type="NCBI Taxonomy" id="749906"/>
    <lineage>
        <taxon>unclassified sequences</taxon>
        <taxon>metagenomes</taxon>
        <taxon>organismal metagenomes</taxon>
    </lineage>
</organism>
<evidence type="ECO:0000256" key="1">
    <source>
        <dbReference type="ARBA" id="ARBA00022741"/>
    </source>
</evidence>
<dbReference type="PANTHER" id="PTHR10695">
    <property type="entry name" value="DEPHOSPHO-COA KINASE-RELATED"/>
    <property type="match status" value="1"/>
</dbReference>
<proteinExistence type="predicted"/>
<dbReference type="CDD" id="cd02022">
    <property type="entry name" value="DPCK"/>
    <property type="match status" value="1"/>
</dbReference>
<feature type="non-terminal residue" evidence="3">
    <location>
        <position position="1"/>
    </location>
</feature>
<accession>J9FHD5</accession>
<dbReference type="PROSITE" id="PS51219">
    <property type="entry name" value="DPCK"/>
    <property type="match status" value="1"/>
</dbReference>
<name>J9FHD5_9ZZZZ</name>
<comment type="caution">
    <text evidence="3">The sequence shown here is derived from an EMBL/GenBank/DDBJ whole genome shotgun (WGS) entry which is preliminary data.</text>
</comment>
<gene>
    <name evidence="3" type="ORF">EVA_18035</name>
</gene>
<protein>
    <submittedName>
        <fullName evidence="3">Dephospho-CoA kinase</fullName>
        <ecNumber evidence="3">2.7.-.-</ecNumber>
    </submittedName>
</protein>
<keyword evidence="1" id="KW-0547">Nucleotide-binding</keyword>
<keyword evidence="2" id="KW-0067">ATP-binding</keyword>
<keyword evidence="3" id="KW-0808">Transferase</keyword>
<dbReference type="InterPro" id="IPR001977">
    <property type="entry name" value="Depp_CoAkinase"/>
</dbReference>
<dbReference type="InterPro" id="IPR027417">
    <property type="entry name" value="P-loop_NTPase"/>
</dbReference>
<sequence>DAISRAITGPGARGSLAVAKLFGEDFLTPEGAMNRARMRDLVFKDASALKRLEGCLHPLISEDIDAAFRAHADAPLVIYDCPMLWRPNFQHRAINRVLVIDASDETRFERILQRPGMTPDTVRRMMSAQAARADILAFADDIIVNEEDEAALRTKLADLQAFWASL</sequence>
<evidence type="ECO:0000313" key="3">
    <source>
        <dbReference type="EMBL" id="EJW93858.1"/>
    </source>
</evidence>
<dbReference type="GO" id="GO:0015937">
    <property type="term" value="P:coenzyme A biosynthetic process"/>
    <property type="evidence" value="ECO:0007669"/>
    <property type="project" value="InterPro"/>
</dbReference>
<dbReference type="Pfam" id="PF01121">
    <property type="entry name" value="CoaE"/>
    <property type="match status" value="1"/>
</dbReference>
<dbReference type="PANTHER" id="PTHR10695:SF46">
    <property type="entry name" value="BIFUNCTIONAL COENZYME A SYNTHASE-RELATED"/>
    <property type="match status" value="1"/>
</dbReference>
<dbReference type="Gene3D" id="3.40.50.300">
    <property type="entry name" value="P-loop containing nucleotide triphosphate hydrolases"/>
    <property type="match status" value="1"/>
</dbReference>
<reference evidence="3" key="1">
    <citation type="journal article" date="2012" name="PLoS ONE">
        <title>Gene sets for utilization of primary and secondary nutrition supplies in the distal gut of endangered iberian lynx.</title>
        <authorList>
            <person name="Alcaide M."/>
            <person name="Messina E."/>
            <person name="Richter M."/>
            <person name="Bargiela R."/>
            <person name="Peplies J."/>
            <person name="Huws S.A."/>
            <person name="Newbold C.J."/>
            <person name="Golyshin P.N."/>
            <person name="Simon M.A."/>
            <person name="Lopez G."/>
            <person name="Yakimov M.M."/>
            <person name="Ferrer M."/>
        </authorList>
    </citation>
    <scope>NUCLEOTIDE SEQUENCE</scope>
</reference>
<dbReference type="GO" id="GO:0005524">
    <property type="term" value="F:ATP binding"/>
    <property type="evidence" value="ECO:0007669"/>
    <property type="project" value="UniProtKB-KW"/>
</dbReference>